<dbReference type="InterPro" id="IPR016181">
    <property type="entry name" value="Acyl_CoA_acyltransferase"/>
</dbReference>
<dbReference type="SUPFAM" id="SSF55729">
    <property type="entry name" value="Acyl-CoA N-acyltransferases (Nat)"/>
    <property type="match status" value="1"/>
</dbReference>
<dbReference type="PANTHER" id="PTHR43792">
    <property type="entry name" value="GNAT FAMILY, PUTATIVE (AFU_ORTHOLOGUE AFUA_3G00765)-RELATED-RELATED"/>
    <property type="match status" value="1"/>
</dbReference>
<feature type="domain" description="N-acetyltransferase" evidence="1">
    <location>
        <begin position="9"/>
        <end position="171"/>
    </location>
</feature>
<keyword evidence="3" id="KW-1185">Reference proteome</keyword>
<dbReference type="InterPro" id="IPR051531">
    <property type="entry name" value="N-acetyltransferase"/>
</dbReference>
<comment type="caution">
    <text evidence="2">The sequence shown here is derived from an EMBL/GenBank/DDBJ whole genome shotgun (WGS) entry which is preliminary data.</text>
</comment>
<name>A0A9P6SQ63_9HELO</name>
<dbReference type="OrthoDB" id="630895at2759"/>
<evidence type="ECO:0000313" key="2">
    <source>
        <dbReference type="EMBL" id="KAG0645495.1"/>
    </source>
</evidence>
<dbReference type="AlphaFoldDB" id="A0A9P6SQ63"/>
<gene>
    <name evidence="2" type="ORF">D0Z07_8544</name>
</gene>
<dbReference type="Proteomes" id="UP000785200">
    <property type="component" value="Unassembled WGS sequence"/>
</dbReference>
<evidence type="ECO:0000259" key="1">
    <source>
        <dbReference type="PROSITE" id="PS51186"/>
    </source>
</evidence>
<dbReference type="EMBL" id="VNKQ01000018">
    <property type="protein sequence ID" value="KAG0645495.1"/>
    <property type="molecule type" value="Genomic_DNA"/>
</dbReference>
<reference evidence="2" key="1">
    <citation type="submission" date="2019-07" db="EMBL/GenBank/DDBJ databases">
        <title>Hyphodiscus hymeniophilus genome sequencing and assembly.</title>
        <authorList>
            <person name="Kramer G."/>
            <person name="Nodwell J."/>
        </authorList>
    </citation>
    <scope>NUCLEOTIDE SEQUENCE</scope>
    <source>
        <strain evidence="2">ATCC 34498</strain>
    </source>
</reference>
<dbReference type="PROSITE" id="PS51186">
    <property type="entry name" value="GNAT"/>
    <property type="match status" value="1"/>
</dbReference>
<dbReference type="Pfam" id="PF13302">
    <property type="entry name" value="Acetyltransf_3"/>
    <property type="match status" value="1"/>
</dbReference>
<proteinExistence type="predicted"/>
<organism evidence="2 3">
    <name type="scientific">Hyphodiscus hymeniophilus</name>
    <dbReference type="NCBI Taxonomy" id="353542"/>
    <lineage>
        <taxon>Eukaryota</taxon>
        <taxon>Fungi</taxon>
        <taxon>Dikarya</taxon>
        <taxon>Ascomycota</taxon>
        <taxon>Pezizomycotina</taxon>
        <taxon>Leotiomycetes</taxon>
        <taxon>Helotiales</taxon>
        <taxon>Hyphodiscaceae</taxon>
        <taxon>Hyphodiscus</taxon>
    </lineage>
</organism>
<dbReference type="Gene3D" id="3.40.630.30">
    <property type="match status" value="1"/>
</dbReference>
<sequence length="173" mass="19922">MYFLSTPRIGFRHWSKDDIVLATTLWGDPEVTHFIDARSPLYSTQIREKLDAELETQRQHGMQYWPIFLVEDGKHVGCCGLRPKDAQSRIFEFGVHLRTSYWGTGIAAEAGRTAVDYAFEHLMARQLFAGHHPENHASRRLLERLGFVYIGDQLYPPTGLEHPSYMLVRTTSD</sequence>
<dbReference type="GO" id="GO:0016747">
    <property type="term" value="F:acyltransferase activity, transferring groups other than amino-acyl groups"/>
    <property type="evidence" value="ECO:0007669"/>
    <property type="project" value="InterPro"/>
</dbReference>
<accession>A0A9P6SQ63</accession>
<protein>
    <submittedName>
        <fullName evidence="2">N-acetyltransferase p20</fullName>
    </submittedName>
</protein>
<dbReference type="PANTHER" id="PTHR43792:SF1">
    <property type="entry name" value="N-ACETYLTRANSFERASE DOMAIN-CONTAINING PROTEIN"/>
    <property type="match status" value="1"/>
</dbReference>
<dbReference type="InterPro" id="IPR000182">
    <property type="entry name" value="GNAT_dom"/>
</dbReference>
<evidence type="ECO:0000313" key="3">
    <source>
        <dbReference type="Proteomes" id="UP000785200"/>
    </source>
</evidence>